<reference evidence="1 2" key="1">
    <citation type="submission" date="2018-11" db="EMBL/GenBank/DDBJ databases">
        <title>Genomic Encyclopedia of Type Strains, Phase IV (KMG-IV): sequencing the most valuable type-strain genomes for metagenomic binning, comparative biology and taxonomic classification.</title>
        <authorList>
            <person name="Goeker M."/>
        </authorList>
    </citation>
    <scope>NUCLEOTIDE SEQUENCE [LARGE SCALE GENOMIC DNA]</scope>
    <source>
        <strain evidence="1 2">DSM 104731</strain>
    </source>
</reference>
<dbReference type="EMBL" id="RKQK01000003">
    <property type="protein sequence ID" value="RPE66376.1"/>
    <property type="molecule type" value="Genomic_DNA"/>
</dbReference>
<evidence type="ECO:0000313" key="1">
    <source>
        <dbReference type="EMBL" id="RPE66376.1"/>
    </source>
</evidence>
<name>A0A3N4U6H9_9RHOB</name>
<protein>
    <submittedName>
        <fullName evidence="1">Uncharacterized protein</fullName>
    </submittedName>
</protein>
<gene>
    <name evidence="1" type="ORF">EDD53_2078</name>
</gene>
<organism evidence="1 2">
    <name type="scientific">Pacificibacter maritimus</name>
    <dbReference type="NCBI Taxonomy" id="762213"/>
    <lineage>
        <taxon>Bacteria</taxon>
        <taxon>Pseudomonadati</taxon>
        <taxon>Pseudomonadota</taxon>
        <taxon>Alphaproteobacteria</taxon>
        <taxon>Rhodobacterales</taxon>
        <taxon>Roseobacteraceae</taxon>
        <taxon>Pacificibacter</taxon>
    </lineage>
</organism>
<keyword evidence="2" id="KW-1185">Reference proteome</keyword>
<accession>A0A3N4U6H9</accession>
<dbReference type="AlphaFoldDB" id="A0A3N4U6H9"/>
<sequence length="165" mass="18757">MGVHFEIENSLGDCFQKCTKSERWGSFFGGNARKTRQGRSAGEFQNLKLSIESGNGDAVKVLQALLRAYQSAYALHDEFDSEKIQVSPTKQTGYGKLSIVTRWATVYVLSECLFDYARNQTDTIPPKFPTLRLLSAVRHSGFEPQRYDDLERFLTNAVKQDFMEI</sequence>
<dbReference type="Proteomes" id="UP000269689">
    <property type="component" value="Unassembled WGS sequence"/>
</dbReference>
<proteinExistence type="predicted"/>
<evidence type="ECO:0000313" key="2">
    <source>
        <dbReference type="Proteomes" id="UP000269689"/>
    </source>
</evidence>
<comment type="caution">
    <text evidence="1">The sequence shown here is derived from an EMBL/GenBank/DDBJ whole genome shotgun (WGS) entry which is preliminary data.</text>
</comment>